<evidence type="ECO:0000256" key="3">
    <source>
        <dbReference type="PROSITE-ProRule" id="PRU00339"/>
    </source>
</evidence>
<organism evidence="4 5">
    <name type="scientific">Astrephomene gubernaculifera</name>
    <dbReference type="NCBI Taxonomy" id="47775"/>
    <lineage>
        <taxon>Eukaryota</taxon>
        <taxon>Viridiplantae</taxon>
        <taxon>Chlorophyta</taxon>
        <taxon>core chlorophytes</taxon>
        <taxon>Chlorophyceae</taxon>
        <taxon>CS clade</taxon>
        <taxon>Chlamydomonadales</taxon>
        <taxon>Astrephomenaceae</taxon>
        <taxon>Astrephomene</taxon>
    </lineage>
</organism>
<dbReference type="InterPro" id="IPR050498">
    <property type="entry name" value="Ycf3"/>
</dbReference>
<comment type="caution">
    <text evidence="4">The sequence shown here is derived from an EMBL/GenBank/DDBJ whole genome shotgun (WGS) entry which is preliminary data.</text>
</comment>
<evidence type="ECO:0000256" key="1">
    <source>
        <dbReference type="ARBA" id="ARBA00022737"/>
    </source>
</evidence>
<evidence type="ECO:0008006" key="6">
    <source>
        <dbReference type="Google" id="ProtNLM"/>
    </source>
</evidence>
<dbReference type="Pfam" id="PF00515">
    <property type="entry name" value="TPR_1"/>
    <property type="match status" value="1"/>
</dbReference>
<accession>A0AAD3DIM3</accession>
<evidence type="ECO:0000313" key="5">
    <source>
        <dbReference type="Proteomes" id="UP001054857"/>
    </source>
</evidence>
<dbReference type="PROSITE" id="PS50005">
    <property type="entry name" value="TPR"/>
    <property type="match status" value="1"/>
</dbReference>
<keyword evidence="5" id="KW-1185">Reference proteome</keyword>
<name>A0AAD3DIM3_9CHLO</name>
<dbReference type="InterPro" id="IPR011990">
    <property type="entry name" value="TPR-like_helical_dom_sf"/>
</dbReference>
<dbReference type="PANTHER" id="PTHR44858">
    <property type="entry name" value="TETRATRICOPEPTIDE REPEAT PROTEIN 6"/>
    <property type="match status" value="1"/>
</dbReference>
<feature type="repeat" description="TPR" evidence="3">
    <location>
        <begin position="133"/>
        <end position="166"/>
    </location>
</feature>
<dbReference type="Proteomes" id="UP001054857">
    <property type="component" value="Unassembled WGS sequence"/>
</dbReference>
<keyword evidence="2 3" id="KW-0802">TPR repeat</keyword>
<sequence>MRLSQGLTKSRRPLASNKANAFQLCSRLKAKCAFARQRALTAPKRIDGIDGDQQHPCPQMLQRLASTINAAMLSMVLTGSACCLTPSALASNVRLADVESPELRAGIEAATNGDFAVAETVFARMLSEDPSLASVWSNLGNVHMSQGRPEQALQDYSRAVQLAPYAPVPYLNRAIALEQLGVLAAAAARPEEAHACWQHALSDCDTALQLDPKEAAAWFNKGNVQLRLRDWAAAAGCFVAAADLAPGIPGYRLRAAQLQFQTGDVAGAVRITQGVIRKNPNYAEAHLSLAAMRWSQG</sequence>
<evidence type="ECO:0000313" key="4">
    <source>
        <dbReference type="EMBL" id="GFR42536.1"/>
    </source>
</evidence>
<dbReference type="EMBL" id="BMAR01000003">
    <property type="protein sequence ID" value="GFR42536.1"/>
    <property type="molecule type" value="Genomic_DNA"/>
</dbReference>
<reference evidence="4 5" key="1">
    <citation type="journal article" date="2021" name="Sci. Rep.">
        <title>Genome sequencing of the multicellular alga Astrephomene provides insights into convergent evolution of germ-soma differentiation.</title>
        <authorList>
            <person name="Yamashita S."/>
            <person name="Yamamoto K."/>
            <person name="Matsuzaki R."/>
            <person name="Suzuki S."/>
            <person name="Yamaguchi H."/>
            <person name="Hirooka S."/>
            <person name="Minakuchi Y."/>
            <person name="Miyagishima S."/>
            <person name="Kawachi M."/>
            <person name="Toyoda A."/>
            <person name="Nozaki H."/>
        </authorList>
    </citation>
    <scope>NUCLEOTIDE SEQUENCE [LARGE SCALE GENOMIC DNA]</scope>
    <source>
        <strain evidence="4 5">NIES-4017</strain>
    </source>
</reference>
<evidence type="ECO:0000256" key="2">
    <source>
        <dbReference type="ARBA" id="ARBA00022803"/>
    </source>
</evidence>
<dbReference type="Pfam" id="PF13432">
    <property type="entry name" value="TPR_16"/>
    <property type="match status" value="1"/>
</dbReference>
<gene>
    <name evidence="4" type="ORF">Agub_g3442</name>
</gene>
<dbReference type="SUPFAM" id="SSF48452">
    <property type="entry name" value="TPR-like"/>
    <property type="match status" value="1"/>
</dbReference>
<keyword evidence="1" id="KW-0677">Repeat</keyword>
<dbReference type="PROSITE" id="PS50293">
    <property type="entry name" value="TPR_REGION"/>
    <property type="match status" value="1"/>
</dbReference>
<dbReference type="SMART" id="SM00028">
    <property type="entry name" value="TPR"/>
    <property type="match status" value="4"/>
</dbReference>
<dbReference type="AlphaFoldDB" id="A0AAD3DIM3"/>
<dbReference type="Gene3D" id="1.25.40.10">
    <property type="entry name" value="Tetratricopeptide repeat domain"/>
    <property type="match status" value="2"/>
</dbReference>
<protein>
    <recommendedName>
        <fullName evidence="6">Tetratricopeptide repeat protein</fullName>
    </recommendedName>
</protein>
<dbReference type="InterPro" id="IPR019734">
    <property type="entry name" value="TPR_rpt"/>
</dbReference>
<feature type="non-terminal residue" evidence="4">
    <location>
        <position position="297"/>
    </location>
</feature>
<dbReference type="PANTHER" id="PTHR44858:SF19">
    <property type="match status" value="1"/>
</dbReference>
<dbReference type="Pfam" id="PF13174">
    <property type="entry name" value="TPR_6"/>
    <property type="match status" value="1"/>
</dbReference>
<proteinExistence type="predicted"/>